<dbReference type="InterPro" id="IPR039532">
    <property type="entry name" value="TetR_C_Firmicutes"/>
</dbReference>
<protein>
    <submittedName>
        <fullName evidence="4">TetR family transcriptional regulator</fullName>
    </submittedName>
</protein>
<dbReference type="Gene3D" id="1.10.357.10">
    <property type="entry name" value="Tetracycline Repressor, domain 2"/>
    <property type="match status" value="1"/>
</dbReference>
<dbReference type="AlphaFoldDB" id="A0A542XYA1"/>
<dbReference type="Pfam" id="PF00440">
    <property type="entry name" value="TetR_N"/>
    <property type="match status" value="1"/>
</dbReference>
<dbReference type="RefSeq" id="WP_141888889.1">
    <property type="nucleotide sequence ID" value="NZ_BAAAUY010000018.1"/>
</dbReference>
<keyword evidence="5" id="KW-1185">Reference proteome</keyword>
<name>A0A542XYA1_9MICO</name>
<feature type="domain" description="HTH tetR-type" evidence="3">
    <location>
        <begin position="7"/>
        <end position="67"/>
    </location>
</feature>
<dbReference type="InterPro" id="IPR001647">
    <property type="entry name" value="HTH_TetR"/>
</dbReference>
<evidence type="ECO:0000313" key="5">
    <source>
        <dbReference type="Proteomes" id="UP000319094"/>
    </source>
</evidence>
<dbReference type="OrthoDB" id="3193022at2"/>
<sequence length="189" mass="20924">MTDARILRTRAALHKAITELATQKPVGEITVSELAESAGINRVTFYKHYTTPAEALADALHTELKDIVAAAAPAPEIDAFTHCIYTALDHLEERRELYTIAFSDQVDGTIPIMLSRFLTEVAETYLTKRRKRKPAVPDVDLDVAAAFLANGATGAIRVWILEGDMSRERFFENLPLLLPAWFQAEAAAN</sequence>
<dbReference type="PANTHER" id="PTHR43479">
    <property type="entry name" value="ACREF/ENVCD OPERON REPRESSOR-RELATED"/>
    <property type="match status" value="1"/>
</dbReference>
<feature type="DNA-binding region" description="H-T-H motif" evidence="2">
    <location>
        <begin position="30"/>
        <end position="49"/>
    </location>
</feature>
<keyword evidence="1 2" id="KW-0238">DNA-binding</keyword>
<comment type="caution">
    <text evidence="4">The sequence shown here is derived from an EMBL/GenBank/DDBJ whole genome shotgun (WGS) entry which is preliminary data.</text>
</comment>
<reference evidence="4 5" key="1">
    <citation type="submission" date="2019-06" db="EMBL/GenBank/DDBJ databases">
        <title>Sequencing the genomes of 1000 actinobacteria strains.</title>
        <authorList>
            <person name="Klenk H.-P."/>
        </authorList>
    </citation>
    <scope>NUCLEOTIDE SEQUENCE [LARGE SCALE GENOMIC DNA]</scope>
    <source>
        <strain evidence="4 5">DSM 8803</strain>
    </source>
</reference>
<evidence type="ECO:0000256" key="2">
    <source>
        <dbReference type="PROSITE-ProRule" id="PRU00335"/>
    </source>
</evidence>
<dbReference type="GO" id="GO:0003677">
    <property type="term" value="F:DNA binding"/>
    <property type="evidence" value="ECO:0007669"/>
    <property type="project" value="UniProtKB-UniRule"/>
</dbReference>
<proteinExistence type="predicted"/>
<evidence type="ECO:0000259" key="3">
    <source>
        <dbReference type="PROSITE" id="PS50977"/>
    </source>
</evidence>
<gene>
    <name evidence="4" type="ORF">FB468_3315</name>
</gene>
<dbReference type="PANTHER" id="PTHR43479:SF7">
    <property type="entry name" value="TETR-FAMILY TRANSCRIPTIONAL REGULATOR"/>
    <property type="match status" value="1"/>
</dbReference>
<organism evidence="4 5">
    <name type="scientific">Leucobacter komagatae</name>
    <dbReference type="NCBI Taxonomy" id="55969"/>
    <lineage>
        <taxon>Bacteria</taxon>
        <taxon>Bacillati</taxon>
        <taxon>Actinomycetota</taxon>
        <taxon>Actinomycetes</taxon>
        <taxon>Micrococcales</taxon>
        <taxon>Microbacteriaceae</taxon>
        <taxon>Leucobacter</taxon>
    </lineage>
</organism>
<dbReference type="SUPFAM" id="SSF46689">
    <property type="entry name" value="Homeodomain-like"/>
    <property type="match status" value="1"/>
</dbReference>
<dbReference type="InterPro" id="IPR050624">
    <property type="entry name" value="HTH-type_Tx_Regulator"/>
</dbReference>
<evidence type="ECO:0000313" key="4">
    <source>
        <dbReference type="EMBL" id="TQL40791.1"/>
    </source>
</evidence>
<dbReference type="Proteomes" id="UP000319094">
    <property type="component" value="Unassembled WGS sequence"/>
</dbReference>
<dbReference type="PROSITE" id="PS50977">
    <property type="entry name" value="HTH_TETR_2"/>
    <property type="match status" value="1"/>
</dbReference>
<dbReference type="InterPro" id="IPR009057">
    <property type="entry name" value="Homeodomain-like_sf"/>
</dbReference>
<accession>A0A542XYA1</accession>
<dbReference type="Pfam" id="PF14278">
    <property type="entry name" value="TetR_C_8"/>
    <property type="match status" value="1"/>
</dbReference>
<dbReference type="EMBL" id="VFON01000002">
    <property type="protein sequence ID" value="TQL40791.1"/>
    <property type="molecule type" value="Genomic_DNA"/>
</dbReference>
<evidence type="ECO:0000256" key="1">
    <source>
        <dbReference type="ARBA" id="ARBA00023125"/>
    </source>
</evidence>